<dbReference type="InterPro" id="IPR020616">
    <property type="entry name" value="Thiolase_N"/>
</dbReference>
<gene>
    <name evidence="2" type="ORF">S01H1_31330</name>
</gene>
<protein>
    <recommendedName>
        <fullName evidence="1">Thiolase N-terminal domain-containing protein</fullName>
    </recommendedName>
</protein>
<accession>X0TQV2</accession>
<dbReference type="SUPFAM" id="SSF53901">
    <property type="entry name" value="Thiolase-like"/>
    <property type="match status" value="1"/>
</dbReference>
<dbReference type="Pfam" id="PF00108">
    <property type="entry name" value="Thiolase_N"/>
    <property type="match status" value="1"/>
</dbReference>
<proteinExistence type="predicted"/>
<organism evidence="2">
    <name type="scientific">marine sediment metagenome</name>
    <dbReference type="NCBI Taxonomy" id="412755"/>
    <lineage>
        <taxon>unclassified sequences</taxon>
        <taxon>metagenomes</taxon>
        <taxon>ecological metagenomes</taxon>
    </lineage>
</organism>
<dbReference type="InterPro" id="IPR016039">
    <property type="entry name" value="Thiolase-like"/>
</dbReference>
<feature type="non-terminal residue" evidence="2">
    <location>
        <position position="254"/>
    </location>
</feature>
<sequence>MDCRDMFTDAFKELVNSVDRGIDPKDIEANYVGCCGAWNWETQAGIAKWCTDWANLIPIPSTTIDNACASASVAIRNGIIGIASGLYDMVLAGGVEKMTNLPTEGTTLVLATGADKTWECYGGYTFPGLYATMATAHMNQYGTTPEDMMAVGIKNHYNGALNSRAQMPQTIKQIMEQRIARAKEKGQAVPEWATEMDFLHDNRYNPMVAWPLRLFDCCPITDGAACVLLVAEEIARDFTDTPLYIVGTGQASGR</sequence>
<dbReference type="PANTHER" id="PTHR42870">
    <property type="entry name" value="ACETYL-COA C-ACETYLTRANSFERASE"/>
    <property type="match status" value="1"/>
</dbReference>
<dbReference type="AlphaFoldDB" id="X0TQV2"/>
<comment type="caution">
    <text evidence="2">The sequence shown here is derived from an EMBL/GenBank/DDBJ whole genome shotgun (WGS) entry which is preliminary data.</text>
</comment>
<dbReference type="PANTHER" id="PTHR42870:SF6">
    <property type="entry name" value="ACETYL-COA C-ACYLTRANSFERASE"/>
    <property type="match status" value="1"/>
</dbReference>
<dbReference type="GO" id="GO:0016747">
    <property type="term" value="F:acyltransferase activity, transferring groups other than amino-acyl groups"/>
    <property type="evidence" value="ECO:0007669"/>
    <property type="project" value="InterPro"/>
</dbReference>
<name>X0TQV2_9ZZZZ</name>
<dbReference type="Gene3D" id="3.40.47.10">
    <property type="match status" value="1"/>
</dbReference>
<reference evidence="2" key="1">
    <citation type="journal article" date="2014" name="Front. Microbiol.">
        <title>High frequency of phylogenetically diverse reductive dehalogenase-homologous genes in deep subseafloor sedimentary metagenomes.</title>
        <authorList>
            <person name="Kawai M."/>
            <person name="Futagami T."/>
            <person name="Toyoda A."/>
            <person name="Takaki Y."/>
            <person name="Nishi S."/>
            <person name="Hori S."/>
            <person name="Arai W."/>
            <person name="Tsubouchi T."/>
            <person name="Morono Y."/>
            <person name="Uchiyama I."/>
            <person name="Ito T."/>
            <person name="Fujiyama A."/>
            <person name="Inagaki F."/>
            <person name="Takami H."/>
        </authorList>
    </citation>
    <scope>NUCLEOTIDE SEQUENCE</scope>
    <source>
        <strain evidence="2">Expedition CK06-06</strain>
    </source>
</reference>
<evidence type="ECO:0000259" key="1">
    <source>
        <dbReference type="Pfam" id="PF00108"/>
    </source>
</evidence>
<dbReference type="EMBL" id="BARS01019322">
    <property type="protein sequence ID" value="GAF89601.1"/>
    <property type="molecule type" value="Genomic_DNA"/>
</dbReference>
<evidence type="ECO:0000313" key="2">
    <source>
        <dbReference type="EMBL" id="GAF89601.1"/>
    </source>
</evidence>
<feature type="domain" description="Thiolase N-terminal" evidence="1">
    <location>
        <begin position="4"/>
        <end position="233"/>
    </location>
</feature>
<dbReference type="CDD" id="cd00829">
    <property type="entry name" value="SCP-x_thiolase"/>
    <property type="match status" value="1"/>
</dbReference>